<feature type="transmembrane region" description="Helical" evidence="9">
    <location>
        <begin position="308"/>
        <end position="332"/>
    </location>
</feature>
<evidence type="ECO:0000256" key="1">
    <source>
        <dbReference type="ARBA" id="ARBA00004651"/>
    </source>
</evidence>
<dbReference type="PRINTS" id="PR00237">
    <property type="entry name" value="GPCRRHODOPSN"/>
</dbReference>
<evidence type="ECO:0000256" key="5">
    <source>
        <dbReference type="ARBA" id="ARBA00023040"/>
    </source>
</evidence>
<evidence type="ECO:0000256" key="3">
    <source>
        <dbReference type="ARBA" id="ARBA00022692"/>
    </source>
</evidence>
<organism evidence="11 12">
    <name type="scientific">Trichobilharzia regenti</name>
    <name type="common">Nasal bird schistosome</name>
    <dbReference type="NCBI Taxonomy" id="157069"/>
    <lineage>
        <taxon>Eukaryota</taxon>
        <taxon>Metazoa</taxon>
        <taxon>Spiralia</taxon>
        <taxon>Lophotrochozoa</taxon>
        <taxon>Platyhelminthes</taxon>
        <taxon>Trematoda</taxon>
        <taxon>Digenea</taxon>
        <taxon>Strigeidida</taxon>
        <taxon>Schistosomatoidea</taxon>
        <taxon>Schistosomatidae</taxon>
        <taxon>Trichobilharzia</taxon>
    </lineage>
</organism>
<evidence type="ECO:0000313" key="12">
    <source>
        <dbReference type="WBParaSite" id="TREG1_69130.1"/>
    </source>
</evidence>
<feature type="transmembrane region" description="Helical" evidence="9">
    <location>
        <begin position="121"/>
        <end position="148"/>
    </location>
</feature>
<keyword evidence="4 9" id="KW-1133">Transmembrane helix</keyword>
<feature type="transmembrane region" description="Helical" evidence="9">
    <location>
        <begin position="79"/>
        <end position="101"/>
    </location>
</feature>
<dbReference type="WBParaSite" id="TREG1_69130.1">
    <property type="protein sequence ID" value="TREG1_69130.1"/>
    <property type="gene ID" value="TREG1_69130"/>
</dbReference>
<feature type="transmembrane region" description="Helical" evidence="9">
    <location>
        <begin position="269"/>
        <end position="288"/>
    </location>
</feature>
<keyword evidence="8" id="KW-0807">Transducer</keyword>
<dbReference type="GO" id="GO:0005886">
    <property type="term" value="C:plasma membrane"/>
    <property type="evidence" value="ECO:0007669"/>
    <property type="project" value="UniProtKB-SubCell"/>
</dbReference>
<reference evidence="12" key="2">
    <citation type="submission" date="2023-11" db="UniProtKB">
        <authorList>
            <consortium name="WormBaseParasite"/>
        </authorList>
    </citation>
    <scope>IDENTIFICATION</scope>
</reference>
<evidence type="ECO:0000256" key="4">
    <source>
        <dbReference type="ARBA" id="ARBA00022989"/>
    </source>
</evidence>
<evidence type="ECO:0000256" key="6">
    <source>
        <dbReference type="ARBA" id="ARBA00023136"/>
    </source>
</evidence>
<keyword evidence="7" id="KW-0675">Receptor</keyword>
<dbReference type="InterPro" id="IPR017452">
    <property type="entry name" value="GPCR_Rhodpsn_7TM"/>
</dbReference>
<dbReference type="Proteomes" id="UP000050795">
    <property type="component" value="Unassembled WGS sequence"/>
</dbReference>
<proteinExistence type="predicted"/>
<dbReference type="PANTHER" id="PTHR24230">
    <property type="entry name" value="G-PROTEIN COUPLED RECEPTOR"/>
    <property type="match status" value="1"/>
</dbReference>
<dbReference type="PROSITE" id="PS50262">
    <property type="entry name" value="G_PROTEIN_RECEP_F1_2"/>
    <property type="match status" value="1"/>
</dbReference>
<dbReference type="GO" id="GO:0008528">
    <property type="term" value="F:G protein-coupled peptide receptor activity"/>
    <property type="evidence" value="ECO:0007669"/>
    <property type="project" value="TreeGrafter"/>
</dbReference>
<dbReference type="AlphaFoldDB" id="A0AA85K8E4"/>
<protein>
    <submittedName>
        <fullName evidence="12">G_PROTEIN_RECEP_F1_2 domain-containing protein</fullName>
    </submittedName>
</protein>
<keyword evidence="11" id="KW-1185">Reference proteome</keyword>
<dbReference type="InterPro" id="IPR000276">
    <property type="entry name" value="GPCR_Rhodpsn"/>
</dbReference>
<feature type="transmembrane region" description="Helical" evidence="9">
    <location>
        <begin position="210"/>
        <end position="238"/>
    </location>
</feature>
<feature type="transmembrane region" description="Helical" evidence="9">
    <location>
        <begin position="160"/>
        <end position="183"/>
    </location>
</feature>
<evidence type="ECO:0000259" key="10">
    <source>
        <dbReference type="PROSITE" id="PS50262"/>
    </source>
</evidence>
<accession>A0AA85K8E4</accession>
<evidence type="ECO:0000256" key="9">
    <source>
        <dbReference type="SAM" id="Phobius"/>
    </source>
</evidence>
<evidence type="ECO:0000313" key="11">
    <source>
        <dbReference type="Proteomes" id="UP000050795"/>
    </source>
</evidence>
<keyword evidence="3 9" id="KW-0812">Transmembrane</keyword>
<keyword evidence="2" id="KW-1003">Cell membrane</keyword>
<dbReference type="Pfam" id="PF00001">
    <property type="entry name" value="7tm_1"/>
    <property type="match status" value="1"/>
</dbReference>
<feature type="transmembrane region" description="Helical" evidence="9">
    <location>
        <begin position="16"/>
        <end position="39"/>
    </location>
</feature>
<evidence type="ECO:0000256" key="7">
    <source>
        <dbReference type="ARBA" id="ARBA00023170"/>
    </source>
</evidence>
<feature type="domain" description="G-protein coupled receptors family 1 profile" evidence="10">
    <location>
        <begin position="31"/>
        <end position="328"/>
    </location>
</feature>
<reference evidence="11" key="1">
    <citation type="submission" date="2022-06" db="EMBL/GenBank/DDBJ databases">
        <authorList>
            <person name="Berger JAMES D."/>
            <person name="Berger JAMES D."/>
        </authorList>
    </citation>
    <scope>NUCLEOTIDE SEQUENCE [LARGE SCALE GENOMIC DNA]</scope>
</reference>
<keyword evidence="6 9" id="KW-0472">Membrane</keyword>
<keyword evidence="5" id="KW-0297">G-protein coupled receptor</keyword>
<name>A0AA85K8E4_TRIRE</name>
<evidence type="ECO:0000256" key="2">
    <source>
        <dbReference type="ARBA" id="ARBA00022475"/>
    </source>
</evidence>
<dbReference type="Gene3D" id="1.20.1070.10">
    <property type="entry name" value="Rhodopsin 7-helix transmembrane proteins"/>
    <property type="match status" value="1"/>
</dbReference>
<evidence type="ECO:0000256" key="8">
    <source>
        <dbReference type="ARBA" id="ARBA00023224"/>
    </source>
</evidence>
<dbReference type="GO" id="GO:0007218">
    <property type="term" value="P:neuropeptide signaling pathway"/>
    <property type="evidence" value="ECO:0007669"/>
    <property type="project" value="TreeGrafter"/>
</dbReference>
<comment type="subcellular location">
    <subcellularLocation>
        <location evidence="1">Cell membrane</location>
        <topology evidence="1">Multi-pass membrane protein</topology>
    </subcellularLocation>
</comment>
<sequence>MSNSTFIDFGQPMTGILAIYSISVIIFGSLGNILILLTISHKNYLLQHENGRSVDSSFTSSIDIIKGIICIKSCKRSELLLILLTYADFICLWIIVLRYAIHLSADQDIRAITLTGCLLHTYLSMVGSNLSVGLLGIFSVQRAIAIIWPMISKKLLTRKCLYICMLITLLIILTKHLPVFILLNIRQLTPDLYVCDINYNDDDNKTKFKYYYYIEFSTHIVLGYVILIISNISLFICLNIQKRNKISNVSIGNDSTTQKSNRIRYMNSARLVLALSFYQVISSIPFFVLVELPSVSGRQIIPSNKRWLAYYITTLLLFTNNSYNFFITVYVSQHFRKSTKLMLLHAWNSLKCKK</sequence>
<dbReference type="SUPFAM" id="SSF81321">
    <property type="entry name" value="Family A G protein-coupled receptor-like"/>
    <property type="match status" value="1"/>
</dbReference>